<evidence type="ECO:0000259" key="10">
    <source>
        <dbReference type="PROSITE" id="PS50888"/>
    </source>
</evidence>
<keyword evidence="8" id="KW-0539">Nucleus</keyword>
<keyword evidence="3" id="KW-0221">Differentiation</keyword>
<protein>
    <submittedName>
        <fullName evidence="11">Spermatogenesis-and oogenesis-specific basic helix-loop-helix-containing protein 2</fullName>
    </submittedName>
</protein>
<evidence type="ECO:0000256" key="3">
    <source>
        <dbReference type="ARBA" id="ARBA00022782"/>
    </source>
</evidence>
<evidence type="ECO:0000256" key="9">
    <source>
        <dbReference type="SAM" id="MobiDB-lite"/>
    </source>
</evidence>
<dbReference type="GO" id="GO:0007283">
    <property type="term" value="P:spermatogenesis"/>
    <property type="evidence" value="ECO:0007669"/>
    <property type="project" value="UniProtKB-KW"/>
</dbReference>
<keyword evidence="2" id="KW-0217">Developmental protein</keyword>
<comment type="subcellular location">
    <subcellularLocation>
        <location evidence="1">Nucleus</location>
    </subcellularLocation>
</comment>
<keyword evidence="7" id="KW-0804">Transcription</keyword>
<dbReference type="GO" id="GO:0000978">
    <property type="term" value="F:RNA polymerase II cis-regulatory region sequence-specific DNA binding"/>
    <property type="evidence" value="ECO:0007669"/>
    <property type="project" value="TreeGrafter"/>
</dbReference>
<dbReference type="Gene3D" id="4.10.280.10">
    <property type="entry name" value="Helix-loop-helix DNA-binding domain"/>
    <property type="match status" value="1"/>
</dbReference>
<dbReference type="EMBL" id="REGW02000006">
    <property type="protein sequence ID" value="KAE8295085.1"/>
    <property type="molecule type" value="Genomic_DNA"/>
</dbReference>
<evidence type="ECO:0000256" key="1">
    <source>
        <dbReference type="ARBA" id="ARBA00004123"/>
    </source>
</evidence>
<dbReference type="InterPro" id="IPR011598">
    <property type="entry name" value="bHLH_dom"/>
</dbReference>
<dbReference type="InterPro" id="IPR036638">
    <property type="entry name" value="HLH_DNA-bd_sf"/>
</dbReference>
<evidence type="ECO:0000313" key="12">
    <source>
        <dbReference type="Proteomes" id="UP000424527"/>
    </source>
</evidence>
<keyword evidence="6" id="KW-0238">DNA-binding</keyword>
<dbReference type="GO" id="GO:0005634">
    <property type="term" value="C:nucleus"/>
    <property type="evidence" value="ECO:0007669"/>
    <property type="project" value="UniProtKB-SubCell"/>
</dbReference>
<keyword evidence="12" id="KW-1185">Reference proteome</keyword>
<reference evidence="11 12" key="1">
    <citation type="submission" date="2019-07" db="EMBL/GenBank/DDBJ databases">
        <title>Chromosome genome assembly for large yellow croaker.</title>
        <authorList>
            <person name="Xiao S."/>
        </authorList>
    </citation>
    <scope>NUCLEOTIDE SEQUENCE [LARGE SCALE GENOMIC DNA]</scope>
    <source>
        <strain evidence="11">JMULYC20181020</strain>
        <tissue evidence="11">Muscle</tissue>
    </source>
</reference>
<evidence type="ECO:0000256" key="7">
    <source>
        <dbReference type="ARBA" id="ARBA00023163"/>
    </source>
</evidence>
<dbReference type="InterPro" id="IPR039583">
    <property type="entry name" value="TCFL5/SOLH1/2"/>
</dbReference>
<dbReference type="GO" id="GO:0030154">
    <property type="term" value="P:cell differentiation"/>
    <property type="evidence" value="ECO:0007669"/>
    <property type="project" value="UniProtKB-KW"/>
</dbReference>
<dbReference type="AlphaFoldDB" id="A0A6G0IU86"/>
<feature type="region of interest" description="Disordered" evidence="9">
    <location>
        <begin position="1"/>
        <end position="38"/>
    </location>
</feature>
<evidence type="ECO:0000313" key="11">
    <source>
        <dbReference type="EMBL" id="KAE8295085.1"/>
    </source>
</evidence>
<evidence type="ECO:0000256" key="5">
    <source>
        <dbReference type="ARBA" id="ARBA00023015"/>
    </source>
</evidence>
<feature type="compositionally biased region" description="Basic residues" evidence="9">
    <location>
        <begin position="101"/>
        <end position="118"/>
    </location>
</feature>
<proteinExistence type="predicted"/>
<comment type="caution">
    <text evidence="11">The sequence shown here is derived from an EMBL/GenBank/DDBJ whole genome shotgun (WGS) entry which is preliminary data.</text>
</comment>
<organism evidence="11 12">
    <name type="scientific">Larimichthys crocea</name>
    <name type="common">Large yellow croaker</name>
    <name type="synonym">Pseudosciaena crocea</name>
    <dbReference type="NCBI Taxonomy" id="215358"/>
    <lineage>
        <taxon>Eukaryota</taxon>
        <taxon>Metazoa</taxon>
        <taxon>Chordata</taxon>
        <taxon>Craniata</taxon>
        <taxon>Vertebrata</taxon>
        <taxon>Euteleostomi</taxon>
        <taxon>Actinopterygii</taxon>
        <taxon>Neopterygii</taxon>
        <taxon>Teleostei</taxon>
        <taxon>Neoteleostei</taxon>
        <taxon>Acanthomorphata</taxon>
        <taxon>Eupercaria</taxon>
        <taxon>Sciaenidae</taxon>
        <taxon>Larimichthys</taxon>
    </lineage>
</organism>
<evidence type="ECO:0000256" key="2">
    <source>
        <dbReference type="ARBA" id="ARBA00022473"/>
    </source>
</evidence>
<name>A0A6G0IU86_LARCR</name>
<dbReference type="PANTHER" id="PTHR15402:SF4">
    <property type="entry name" value="SPERMATOGENESIS- AND OOGENESIS-SPECIFIC BASIC HELIX-LOOP-HELIX-CONTAINING PROTEIN 1"/>
    <property type="match status" value="1"/>
</dbReference>
<dbReference type="GO" id="GO:0046983">
    <property type="term" value="F:protein dimerization activity"/>
    <property type="evidence" value="ECO:0007669"/>
    <property type="project" value="InterPro"/>
</dbReference>
<evidence type="ECO:0000256" key="8">
    <source>
        <dbReference type="ARBA" id="ARBA00023242"/>
    </source>
</evidence>
<dbReference type="SUPFAM" id="SSF47459">
    <property type="entry name" value="HLH, helix-loop-helix DNA-binding domain"/>
    <property type="match status" value="1"/>
</dbReference>
<evidence type="ECO:0000256" key="6">
    <source>
        <dbReference type="ARBA" id="ARBA00023125"/>
    </source>
</evidence>
<keyword evidence="4" id="KW-0744">Spermatogenesis</keyword>
<feature type="domain" description="BHLH" evidence="10">
    <location>
        <begin position="25"/>
        <end position="75"/>
    </location>
</feature>
<dbReference type="Pfam" id="PF00010">
    <property type="entry name" value="HLH"/>
    <property type="match status" value="1"/>
</dbReference>
<keyword evidence="5" id="KW-0805">Transcription regulation</keyword>
<accession>A0A6G0IU86</accession>
<feature type="compositionally biased region" description="Basic and acidic residues" evidence="9">
    <location>
        <begin position="8"/>
        <end position="25"/>
    </location>
</feature>
<dbReference type="GO" id="GO:0000981">
    <property type="term" value="F:DNA-binding transcription factor activity, RNA polymerase II-specific"/>
    <property type="evidence" value="ECO:0007669"/>
    <property type="project" value="TreeGrafter"/>
</dbReference>
<evidence type="ECO:0000256" key="4">
    <source>
        <dbReference type="ARBA" id="ARBA00022871"/>
    </source>
</evidence>
<dbReference type="PANTHER" id="PTHR15402">
    <property type="entry name" value="TRANSCRIPTION FACTOR-LIKE 5 PROTEIN"/>
    <property type="match status" value="1"/>
</dbReference>
<feature type="region of interest" description="Disordered" evidence="9">
    <location>
        <begin position="95"/>
        <end position="137"/>
    </location>
</feature>
<dbReference type="Proteomes" id="UP000424527">
    <property type="component" value="Unassembled WGS sequence"/>
</dbReference>
<dbReference type="SMART" id="SM00353">
    <property type="entry name" value="HLH"/>
    <property type="match status" value="1"/>
</dbReference>
<sequence>MSRRPPNRSKDEPSRGKCSEKKRELQASLHSRKERKRRLQIKTSCQHLSDLLPFVKGQLDTATTLELTARYMSYLKETLPPHILSKVNKAVEENASCSRKNVQRPQKKRRTIRLKRNTSQRPKLAPKKSTEDHASRRCTQQKICEQVNQPALTISYPLTMDQMLPAADDLTTMHARPILLDKSAVPRGQMLPVCQNQFASFQSVENNWMNPASALMNPVPCAFTSAMISHTFLPQIDLHPSSSHVSWDVTPGLVDPVAFPSVNLGQAYSPPEQTTETNTIIPAEQQSQIDSPLVGLTECHFSSAEDFTSQPLVLSPVFQNVTSSSEDLTPEDGNQPVTDAVCGSRLLQENDLCSSSPLTDSSQDVVNPFWLDLLLDTNGNLCFPDANLVNIVLSPYSGSN</sequence>
<gene>
    <name evidence="11" type="ORF">D5F01_LYC06010</name>
</gene>
<dbReference type="PROSITE" id="PS50888">
    <property type="entry name" value="BHLH"/>
    <property type="match status" value="1"/>
</dbReference>